<dbReference type="EMBL" id="JAUFQS010000047">
    <property type="protein sequence ID" value="MDN3689980.1"/>
    <property type="molecule type" value="Genomic_DNA"/>
</dbReference>
<protein>
    <submittedName>
        <fullName evidence="3">Hpt domain-containing protein</fullName>
    </submittedName>
</protein>
<reference evidence="4" key="1">
    <citation type="journal article" date="2019" name="Int. J. Syst. Evol. Microbiol.">
        <title>The Global Catalogue of Microorganisms (GCM) 10K type strain sequencing project: providing services to taxonomists for standard genome sequencing and annotation.</title>
        <authorList>
            <consortium name="The Broad Institute Genomics Platform"/>
            <consortium name="The Broad Institute Genome Sequencing Center for Infectious Disease"/>
            <person name="Wu L."/>
            <person name="Ma J."/>
        </authorList>
    </citation>
    <scope>NUCLEOTIDE SEQUENCE [LARGE SCALE GENOMIC DNA]</scope>
    <source>
        <strain evidence="4">CECT 7706</strain>
    </source>
</reference>
<sequence>MYKQIKPDMIYHYFDQDLELIYEIIELVIDLNIQDLKNLMPLYDLGETTAIKQKFHKTKPVFGFLGATGINEHIEKIEADIPGLFPVYYQELLKKLFELEDDLHSFLKKIHH</sequence>
<accession>A0ABT8CB10</accession>
<organism evidence="3 4">
    <name type="scientific">Cyclobacterium jeungdonense</name>
    <dbReference type="NCBI Taxonomy" id="708087"/>
    <lineage>
        <taxon>Bacteria</taxon>
        <taxon>Pseudomonadati</taxon>
        <taxon>Bacteroidota</taxon>
        <taxon>Cytophagia</taxon>
        <taxon>Cytophagales</taxon>
        <taxon>Cyclobacteriaceae</taxon>
        <taxon>Cyclobacterium</taxon>
    </lineage>
</organism>
<dbReference type="RefSeq" id="WP_163383494.1">
    <property type="nucleotide sequence ID" value="NZ_JAUFQS010000047.1"/>
</dbReference>
<gene>
    <name evidence="3" type="ORF">QWZ15_19305</name>
</gene>
<dbReference type="Gene3D" id="1.20.120.160">
    <property type="entry name" value="HPT domain"/>
    <property type="match status" value="1"/>
</dbReference>
<dbReference type="InterPro" id="IPR036641">
    <property type="entry name" value="HPT_dom_sf"/>
</dbReference>
<feature type="domain" description="HPt" evidence="2">
    <location>
        <begin position="17"/>
        <end position="110"/>
    </location>
</feature>
<dbReference type="InterPro" id="IPR008207">
    <property type="entry name" value="Sig_transdc_His_kin_Hpt_dom"/>
</dbReference>
<evidence type="ECO:0000313" key="4">
    <source>
        <dbReference type="Proteomes" id="UP001236663"/>
    </source>
</evidence>
<keyword evidence="1" id="KW-0597">Phosphoprotein</keyword>
<evidence type="ECO:0000313" key="3">
    <source>
        <dbReference type="EMBL" id="MDN3689980.1"/>
    </source>
</evidence>
<keyword evidence="4" id="KW-1185">Reference proteome</keyword>
<evidence type="ECO:0000259" key="2">
    <source>
        <dbReference type="PROSITE" id="PS50894"/>
    </source>
</evidence>
<dbReference type="SUPFAM" id="SSF47226">
    <property type="entry name" value="Histidine-containing phosphotransfer domain, HPT domain"/>
    <property type="match status" value="1"/>
</dbReference>
<proteinExistence type="predicted"/>
<dbReference type="PROSITE" id="PS50894">
    <property type="entry name" value="HPT"/>
    <property type="match status" value="1"/>
</dbReference>
<comment type="caution">
    <text evidence="3">The sequence shown here is derived from an EMBL/GenBank/DDBJ whole genome shotgun (WGS) entry which is preliminary data.</text>
</comment>
<evidence type="ECO:0000256" key="1">
    <source>
        <dbReference type="PROSITE-ProRule" id="PRU00110"/>
    </source>
</evidence>
<name>A0ABT8CB10_9BACT</name>
<dbReference type="Proteomes" id="UP001236663">
    <property type="component" value="Unassembled WGS sequence"/>
</dbReference>
<feature type="modified residue" description="Phosphohistidine" evidence="1">
    <location>
        <position position="56"/>
    </location>
</feature>